<feature type="compositionally biased region" description="Basic and acidic residues" evidence="1">
    <location>
        <begin position="108"/>
        <end position="138"/>
    </location>
</feature>
<evidence type="ECO:0000313" key="2">
    <source>
        <dbReference type="EMBL" id="KIW54306.1"/>
    </source>
</evidence>
<feature type="compositionally biased region" description="Acidic residues" evidence="1">
    <location>
        <begin position="56"/>
        <end position="72"/>
    </location>
</feature>
<organism evidence="2 3">
    <name type="scientific">Exophiala xenobiotica</name>
    <dbReference type="NCBI Taxonomy" id="348802"/>
    <lineage>
        <taxon>Eukaryota</taxon>
        <taxon>Fungi</taxon>
        <taxon>Dikarya</taxon>
        <taxon>Ascomycota</taxon>
        <taxon>Pezizomycotina</taxon>
        <taxon>Eurotiomycetes</taxon>
        <taxon>Chaetothyriomycetidae</taxon>
        <taxon>Chaetothyriales</taxon>
        <taxon>Herpotrichiellaceae</taxon>
        <taxon>Exophiala</taxon>
    </lineage>
</organism>
<dbReference type="GeneID" id="25328580"/>
<dbReference type="AlphaFoldDB" id="A0A0D2BP06"/>
<reference evidence="2 3" key="1">
    <citation type="submission" date="2015-01" db="EMBL/GenBank/DDBJ databases">
        <title>The Genome Sequence of Exophiala xenobiotica CBS118157.</title>
        <authorList>
            <consortium name="The Broad Institute Genomics Platform"/>
            <person name="Cuomo C."/>
            <person name="de Hoog S."/>
            <person name="Gorbushina A."/>
            <person name="Stielow B."/>
            <person name="Teixiera M."/>
            <person name="Abouelleil A."/>
            <person name="Chapman S.B."/>
            <person name="Priest M."/>
            <person name="Young S.K."/>
            <person name="Wortman J."/>
            <person name="Nusbaum C."/>
            <person name="Birren B."/>
        </authorList>
    </citation>
    <scope>NUCLEOTIDE SEQUENCE [LARGE SCALE GENOMIC DNA]</scope>
    <source>
        <strain evidence="2 3">CBS 118157</strain>
    </source>
</reference>
<dbReference type="HOGENOM" id="CLU_976705_0_0_1"/>
<gene>
    <name evidence="2" type="ORF">PV05_06672</name>
</gene>
<evidence type="ECO:0000256" key="1">
    <source>
        <dbReference type="SAM" id="MobiDB-lite"/>
    </source>
</evidence>
<dbReference type="EMBL" id="KN847320">
    <property type="protein sequence ID" value="KIW54306.1"/>
    <property type="molecule type" value="Genomic_DNA"/>
</dbReference>
<dbReference type="RefSeq" id="XP_013314890.1">
    <property type="nucleotide sequence ID" value="XM_013459436.1"/>
</dbReference>
<evidence type="ECO:0000313" key="3">
    <source>
        <dbReference type="Proteomes" id="UP000054342"/>
    </source>
</evidence>
<proteinExistence type="predicted"/>
<dbReference type="Proteomes" id="UP000054342">
    <property type="component" value="Unassembled WGS sequence"/>
</dbReference>
<feature type="region of interest" description="Disordered" evidence="1">
    <location>
        <begin position="88"/>
        <end position="145"/>
    </location>
</feature>
<name>A0A0D2BP06_9EURO</name>
<dbReference type="OrthoDB" id="10622868at2759"/>
<protein>
    <submittedName>
        <fullName evidence="2">Uncharacterized protein</fullName>
    </submittedName>
</protein>
<keyword evidence="3" id="KW-1185">Reference proteome</keyword>
<sequence>MCQPEPSQGIGLQSSREHLKEIADHFWGRNSAANDGIHEKIGVPKNDLVDGQPTEAELDDDDDENENENESDNEDTLMALQTMIPAPTQHTDRVDLENPFNAKSPPKRTRDACDIAEERHTEPSKRQRLAESAKRSDGTDVNGKVTANGNIAAELGGNKVVSAEFARGSEIRARRNANGDWPYLRKLSTFTKLSLSERSQTLRTWTSDTEDYIGNIQAGTVPVAKVLDFFDLVDVHLDAESQRMLEITLTIAQSLEHHVKTGETFEKLQLEKEELLTRFLPSMMK</sequence>
<accession>A0A0D2BP06</accession>
<feature type="region of interest" description="Disordered" evidence="1">
    <location>
        <begin position="34"/>
        <end position="72"/>
    </location>
</feature>